<evidence type="ECO:0000313" key="4">
    <source>
        <dbReference type="Proteomes" id="UP000281553"/>
    </source>
</evidence>
<keyword evidence="2" id="KW-0812">Transmembrane</keyword>
<keyword evidence="2" id="KW-1133">Transmembrane helix</keyword>
<reference evidence="3 4" key="1">
    <citation type="submission" date="2018-11" db="EMBL/GenBank/DDBJ databases">
        <authorList>
            <consortium name="Pathogen Informatics"/>
        </authorList>
    </citation>
    <scope>NUCLEOTIDE SEQUENCE [LARGE SCALE GENOMIC DNA]</scope>
</reference>
<dbReference type="OrthoDB" id="423807at2759"/>
<dbReference type="AlphaFoldDB" id="A0A3P7LLB8"/>
<organism evidence="3 4">
    <name type="scientific">Dibothriocephalus latus</name>
    <name type="common">Fish tapeworm</name>
    <name type="synonym">Diphyllobothrium latum</name>
    <dbReference type="NCBI Taxonomy" id="60516"/>
    <lineage>
        <taxon>Eukaryota</taxon>
        <taxon>Metazoa</taxon>
        <taxon>Spiralia</taxon>
        <taxon>Lophotrochozoa</taxon>
        <taxon>Platyhelminthes</taxon>
        <taxon>Cestoda</taxon>
        <taxon>Eucestoda</taxon>
        <taxon>Diphyllobothriidea</taxon>
        <taxon>Diphyllobothriidae</taxon>
        <taxon>Dibothriocephalus</taxon>
    </lineage>
</organism>
<feature type="transmembrane region" description="Helical" evidence="2">
    <location>
        <begin position="6"/>
        <end position="23"/>
    </location>
</feature>
<comment type="similarity">
    <text evidence="1">Belongs to the monovalent cation:proton antiporter 1 (CPA1) transporter (TC 2.A.36) family.</text>
</comment>
<dbReference type="Proteomes" id="UP000281553">
    <property type="component" value="Unassembled WGS sequence"/>
</dbReference>
<dbReference type="EMBL" id="UYRU01054041">
    <property type="protein sequence ID" value="VDN12497.1"/>
    <property type="molecule type" value="Genomic_DNA"/>
</dbReference>
<evidence type="ECO:0000256" key="1">
    <source>
        <dbReference type="ARBA" id="ARBA00007367"/>
    </source>
</evidence>
<keyword evidence="4" id="KW-1185">Reference proteome</keyword>
<proteinExistence type="inferred from homology"/>
<dbReference type="PANTHER" id="PTHR31102">
    <property type="match status" value="1"/>
</dbReference>
<sequence length="218" mass="24899">MSGLLSYFLFHLLIYVCMLLFGGKEAKPPECIEYRRYIFEKRLVYCTGGTYLNVFIFFAAANLTGQLMEFIGLPGPIGMVLSGCGLRWFADLTYHAEIIRGPLPSSWWNIFWTTNQTHKNLKFLMKCSIMVMDEDIFARFRQIALATAITRAGLNLNPSLVKQISGGIARMPIIPCLIEGLLTMPIYKYWVKLPWAWAIMLRCHHPLDRTGGMSTWTA</sequence>
<protein>
    <submittedName>
        <fullName evidence="3">Uncharacterized protein</fullName>
    </submittedName>
</protein>
<evidence type="ECO:0000313" key="3">
    <source>
        <dbReference type="EMBL" id="VDN12497.1"/>
    </source>
</evidence>
<dbReference type="InterPro" id="IPR051843">
    <property type="entry name" value="CPA1_transporter"/>
</dbReference>
<evidence type="ECO:0000256" key="2">
    <source>
        <dbReference type="SAM" id="Phobius"/>
    </source>
</evidence>
<keyword evidence="2" id="KW-0472">Membrane</keyword>
<accession>A0A3P7LLB8</accession>
<dbReference type="GO" id="GO:0098662">
    <property type="term" value="P:inorganic cation transmembrane transport"/>
    <property type="evidence" value="ECO:0007669"/>
    <property type="project" value="TreeGrafter"/>
</dbReference>
<feature type="transmembrane region" description="Helical" evidence="2">
    <location>
        <begin position="43"/>
        <end position="64"/>
    </location>
</feature>
<dbReference type="PANTHER" id="PTHR31102:SF1">
    <property type="entry name" value="CATION_H+ EXCHANGER DOMAIN-CONTAINING PROTEIN"/>
    <property type="match status" value="1"/>
</dbReference>
<name>A0A3P7LLB8_DIBLA</name>
<gene>
    <name evidence="3" type="ORF">DILT_LOCUS8328</name>
</gene>